<evidence type="ECO:0000313" key="2">
    <source>
        <dbReference type="EMBL" id="CUG64568.1"/>
    </source>
</evidence>
<dbReference type="VEuPathDB" id="TriTrypDB:BSAL_82510"/>
<protein>
    <recommendedName>
        <fullName evidence="1">Guanylate cyclase domain-containing protein</fullName>
    </recommendedName>
</protein>
<dbReference type="Gene3D" id="3.30.70.1230">
    <property type="entry name" value="Nucleotide cyclase"/>
    <property type="match status" value="1"/>
</dbReference>
<sequence>GDRFTLTFNSSTNCASHCTKAAQFVLQVTAVLNQQAQAHQLLHLGASGDFGSVAKSTATVAGPGIRFGVATGKALCGNLGTDKIKRFCTLGPVLNHAQVLVDMCRVYGVTNLASGEALKGMSFEYVCDNVTIGVMPTNSNPPGNVTGTVTDESEPSSVGSLVGTIRERKSSKMDEWMYELQEGEAMANKSTGDVRLDTVITLSYSLDKLFGGDVAKATAALDCAVGVDAMLRARMQHVKRLIEARRHSDPYPHVGIGLLA</sequence>
<name>A0A0S4J2Z8_BODSA</name>
<dbReference type="Pfam" id="PF00211">
    <property type="entry name" value="Guanylate_cyc"/>
    <property type="match status" value="1"/>
</dbReference>
<dbReference type="OrthoDB" id="10391493at2759"/>
<accession>A0A0S4J2Z8</accession>
<organism evidence="2 3">
    <name type="scientific">Bodo saltans</name>
    <name type="common">Flagellated protozoan</name>
    <dbReference type="NCBI Taxonomy" id="75058"/>
    <lineage>
        <taxon>Eukaryota</taxon>
        <taxon>Discoba</taxon>
        <taxon>Euglenozoa</taxon>
        <taxon>Kinetoplastea</taxon>
        <taxon>Metakinetoplastina</taxon>
        <taxon>Eubodonida</taxon>
        <taxon>Bodonidae</taxon>
        <taxon>Bodo</taxon>
    </lineage>
</organism>
<dbReference type="GO" id="GO:0035556">
    <property type="term" value="P:intracellular signal transduction"/>
    <property type="evidence" value="ECO:0007669"/>
    <property type="project" value="InterPro"/>
</dbReference>
<dbReference type="SUPFAM" id="SSF55073">
    <property type="entry name" value="Nucleotide cyclase"/>
    <property type="match status" value="1"/>
</dbReference>
<gene>
    <name evidence="2" type="ORF">BSAL_82510</name>
</gene>
<evidence type="ECO:0000259" key="1">
    <source>
        <dbReference type="PROSITE" id="PS50125"/>
    </source>
</evidence>
<dbReference type="Proteomes" id="UP000051952">
    <property type="component" value="Unassembled WGS sequence"/>
</dbReference>
<dbReference type="GO" id="GO:0009190">
    <property type="term" value="P:cyclic nucleotide biosynthetic process"/>
    <property type="evidence" value="ECO:0007669"/>
    <property type="project" value="InterPro"/>
</dbReference>
<feature type="domain" description="Guanylate cyclase" evidence="1">
    <location>
        <begin position="1"/>
        <end position="101"/>
    </location>
</feature>
<evidence type="ECO:0000313" key="3">
    <source>
        <dbReference type="Proteomes" id="UP000051952"/>
    </source>
</evidence>
<feature type="non-terminal residue" evidence="2">
    <location>
        <position position="1"/>
    </location>
</feature>
<dbReference type="PROSITE" id="PS50125">
    <property type="entry name" value="GUANYLATE_CYCLASE_2"/>
    <property type="match status" value="1"/>
</dbReference>
<dbReference type="AlphaFoldDB" id="A0A0S4J2Z8"/>
<dbReference type="EMBL" id="CYKH01000913">
    <property type="protein sequence ID" value="CUG64568.1"/>
    <property type="molecule type" value="Genomic_DNA"/>
</dbReference>
<reference evidence="3" key="1">
    <citation type="submission" date="2015-09" db="EMBL/GenBank/DDBJ databases">
        <authorList>
            <consortium name="Pathogen Informatics"/>
        </authorList>
    </citation>
    <scope>NUCLEOTIDE SEQUENCE [LARGE SCALE GENOMIC DNA]</scope>
    <source>
        <strain evidence="3">Lake Konstanz</strain>
    </source>
</reference>
<keyword evidence="3" id="KW-1185">Reference proteome</keyword>
<dbReference type="InterPro" id="IPR029787">
    <property type="entry name" value="Nucleotide_cyclase"/>
</dbReference>
<dbReference type="InterPro" id="IPR001054">
    <property type="entry name" value="A/G_cyclase"/>
</dbReference>
<proteinExistence type="predicted"/>